<sequence>MPGTKHKLEPHDARAAGSQSELRKPRIASQSPIQQRLDVGAVEGATATNNRPLIQTQSSSFQGSTEVGRLCRDGGADRPLDSPTTSRVPIGGKTHRHANKFNRYMEARNSMSISEPRSVVESSEPQPKRMRHRSSSPRPRCLGDTTFQYRNLDSRNSEIRLLRILPDISTRIQCQIFHTSLNVPHDYVAISYSWGDPLDTRLILLDGHEFPITTSLWQVLSRIRSVSSAVIVWADAICINQLDLEERSYQVGLMTMLYEQASMVALWLGPEENNSYAATELLCELAECNGSRTALVSIINDQKRSRHWQALVDLFEREYWRRLWVVQEIFNARKVTIFCGNSVHPWEVYLEASKLLRACKVDLMRGFHRQHGRQALSRRGVTHVDCLVAFGPSTLQSLHSLHVDGRADLFSCLLLCADKSCRDPRDKLYALLGILSESDRSQFRVDYKLDPRDVYTDIVDYVITKTGRLDIICCSSNPALAENIHMLPTWVPDWSHISTWRRPLSWILNCRFNAAKETVASSYLFNRRRKLSILGVVLGTADFVGNGIDNAPSTSAYLWAFLQWYWVFLSHKSPASDDDHAAFCRTVSLDRFKYPSCTTADVIGRTYQVFIRLLRDRYEAFKPDETMQRYAQATPELSVDEIAQAIEDYFKTAMKGRKFLITTSGHMCLASDHTSASDIICVALGCSTPIVLRKHGVEFQFVGECYVDGYMEGCALDEQKSGSREEREFVLI</sequence>
<feature type="region of interest" description="Disordered" evidence="1">
    <location>
        <begin position="1"/>
        <end position="37"/>
    </location>
</feature>
<evidence type="ECO:0000256" key="1">
    <source>
        <dbReference type="SAM" id="MobiDB-lite"/>
    </source>
</evidence>
<protein>
    <submittedName>
        <fullName evidence="3">Heterokaryon incompatibility protein-domain-containing protein</fullName>
    </submittedName>
</protein>
<comment type="caution">
    <text evidence="3">The sequence shown here is derived from an EMBL/GenBank/DDBJ whole genome shotgun (WGS) entry which is preliminary data.</text>
</comment>
<dbReference type="Proteomes" id="UP000738349">
    <property type="component" value="Unassembled WGS sequence"/>
</dbReference>
<dbReference type="EMBL" id="JAGMUV010000020">
    <property type="protein sequence ID" value="KAH7125980.1"/>
    <property type="molecule type" value="Genomic_DNA"/>
</dbReference>
<feature type="compositionally biased region" description="Low complexity" evidence="1">
    <location>
        <begin position="112"/>
        <end position="125"/>
    </location>
</feature>
<dbReference type="Pfam" id="PF26639">
    <property type="entry name" value="Het-6_barrel"/>
    <property type="match status" value="1"/>
</dbReference>
<evidence type="ECO:0000313" key="4">
    <source>
        <dbReference type="Proteomes" id="UP000738349"/>
    </source>
</evidence>
<dbReference type="AlphaFoldDB" id="A0A9P9DUL6"/>
<feature type="domain" description="Heterokaryon incompatibility" evidence="2">
    <location>
        <begin position="187"/>
        <end position="328"/>
    </location>
</feature>
<dbReference type="Pfam" id="PF06985">
    <property type="entry name" value="HET"/>
    <property type="match status" value="1"/>
</dbReference>
<organism evidence="3 4">
    <name type="scientific">Dactylonectria macrodidyma</name>
    <dbReference type="NCBI Taxonomy" id="307937"/>
    <lineage>
        <taxon>Eukaryota</taxon>
        <taxon>Fungi</taxon>
        <taxon>Dikarya</taxon>
        <taxon>Ascomycota</taxon>
        <taxon>Pezizomycotina</taxon>
        <taxon>Sordariomycetes</taxon>
        <taxon>Hypocreomycetidae</taxon>
        <taxon>Hypocreales</taxon>
        <taxon>Nectriaceae</taxon>
        <taxon>Dactylonectria</taxon>
    </lineage>
</organism>
<keyword evidence="4" id="KW-1185">Reference proteome</keyword>
<dbReference type="PANTHER" id="PTHR24148:SF73">
    <property type="entry name" value="HET DOMAIN PROTEIN (AFU_ORTHOLOGUE AFUA_8G01020)"/>
    <property type="match status" value="1"/>
</dbReference>
<feature type="compositionally biased region" description="Basic and acidic residues" evidence="1">
    <location>
        <begin position="1"/>
        <end position="14"/>
    </location>
</feature>
<feature type="region of interest" description="Disordered" evidence="1">
    <location>
        <begin position="73"/>
        <end position="94"/>
    </location>
</feature>
<dbReference type="OrthoDB" id="3548654at2759"/>
<dbReference type="InterPro" id="IPR052895">
    <property type="entry name" value="HetReg/Transcr_Mod"/>
</dbReference>
<accession>A0A9P9DUL6</accession>
<gene>
    <name evidence="3" type="ORF">EDB81DRAFT_202490</name>
</gene>
<evidence type="ECO:0000259" key="2">
    <source>
        <dbReference type="Pfam" id="PF06985"/>
    </source>
</evidence>
<dbReference type="InterPro" id="IPR010730">
    <property type="entry name" value="HET"/>
</dbReference>
<evidence type="ECO:0000313" key="3">
    <source>
        <dbReference type="EMBL" id="KAH7125980.1"/>
    </source>
</evidence>
<name>A0A9P9DUL6_9HYPO</name>
<feature type="region of interest" description="Disordered" evidence="1">
    <location>
        <begin position="109"/>
        <end position="142"/>
    </location>
</feature>
<reference evidence="3" key="1">
    <citation type="journal article" date="2021" name="Nat. Commun.">
        <title>Genetic determinants of endophytism in the Arabidopsis root mycobiome.</title>
        <authorList>
            <person name="Mesny F."/>
            <person name="Miyauchi S."/>
            <person name="Thiergart T."/>
            <person name="Pickel B."/>
            <person name="Atanasova L."/>
            <person name="Karlsson M."/>
            <person name="Huettel B."/>
            <person name="Barry K.W."/>
            <person name="Haridas S."/>
            <person name="Chen C."/>
            <person name="Bauer D."/>
            <person name="Andreopoulos W."/>
            <person name="Pangilinan J."/>
            <person name="LaButti K."/>
            <person name="Riley R."/>
            <person name="Lipzen A."/>
            <person name="Clum A."/>
            <person name="Drula E."/>
            <person name="Henrissat B."/>
            <person name="Kohler A."/>
            <person name="Grigoriev I.V."/>
            <person name="Martin F.M."/>
            <person name="Hacquard S."/>
        </authorList>
    </citation>
    <scope>NUCLEOTIDE SEQUENCE</scope>
    <source>
        <strain evidence="3">MPI-CAGE-AT-0147</strain>
    </source>
</reference>
<proteinExistence type="predicted"/>
<dbReference type="PANTHER" id="PTHR24148">
    <property type="entry name" value="ANKYRIN REPEAT DOMAIN-CONTAINING PROTEIN 39 HOMOLOG-RELATED"/>
    <property type="match status" value="1"/>
</dbReference>